<accession>G3HQC7</accession>
<evidence type="ECO:0000313" key="3">
    <source>
        <dbReference type="Proteomes" id="UP000001075"/>
    </source>
</evidence>
<proteinExistence type="predicted"/>
<name>G3HQC7_CRIGR</name>
<organism evidence="2 3">
    <name type="scientific">Cricetulus griseus</name>
    <name type="common">Chinese hamster</name>
    <name type="synonym">Cricetulus barabensis griseus</name>
    <dbReference type="NCBI Taxonomy" id="10029"/>
    <lineage>
        <taxon>Eukaryota</taxon>
        <taxon>Metazoa</taxon>
        <taxon>Chordata</taxon>
        <taxon>Craniata</taxon>
        <taxon>Vertebrata</taxon>
        <taxon>Euteleostomi</taxon>
        <taxon>Mammalia</taxon>
        <taxon>Eutheria</taxon>
        <taxon>Euarchontoglires</taxon>
        <taxon>Glires</taxon>
        <taxon>Rodentia</taxon>
        <taxon>Myomorpha</taxon>
        <taxon>Muroidea</taxon>
        <taxon>Cricetidae</taxon>
        <taxon>Cricetinae</taxon>
        <taxon>Cricetulus</taxon>
    </lineage>
</organism>
<evidence type="ECO:0000256" key="1">
    <source>
        <dbReference type="SAM" id="MobiDB-lite"/>
    </source>
</evidence>
<dbReference type="InParanoid" id="G3HQC7"/>
<sequence length="52" mass="5915">MPLSKRGTRHPGIQASRHPRKDPDPSHSQLLTFLAPFYHLLGDQPRIPLYLG</sequence>
<dbReference type="AlphaFoldDB" id="G3HQC7"/>
<feature type="region of interest" description="Disordered" evidence="1">
    <location>
        <begin position="1"/>
        <end position="28"/>
    </location>
</feature>
<reference evidence="3" key="1">
    <citation type="journal article" date="2011" name="Nat. Biotechnol.">
        <title>The genomic sequence of the Chinese hamster ovary (CHO)-K1 cell line.</title>
        <authorList>
            <person name="Xu X."/>
            <person name="Nagarajan H."/>
            <person name="Lewis N.E."/>
            <person name="Pan S."/>
            <person name="Cai Z."/>
            <person name="Liu X."/>
            <person name="Chen W."/>
            <person name="Xie M."/>
            <person name="Wang W."/>
            <person name="Hammond S."/>
            <person name="Andersen M.R."/>
            <person name="Neff N."/>
            <person name="Passarelli B."/>
            <person name="Koh W."/>
            <person name="Fan H.C."/>
            <person name="Wang J."/>
            <person name="Gui Y."/>
            <person name="Lee K.H."/>
            <person name="Betenbaugh M.J."/>
            <person name="Quake S.R."/>
            <person name="Famili I."/>
            <person name="Palsson B.O."/>
            <person name="Wang J."/>
        </authorList>
    </citation>
    <scope>NUCLEOTIDE SEQUENCE [LARGE SCALE GENOMIC DNA]</scope>
    <source>
        <strain evidence="3">CHO K1 cell line</strain>
    </source>
</reference>
<dbReference type="EMBL" id="JH000605">
    <property type="protein sequence ID" value="EGW02252.1"/>
    <property type="molecule type" value="Genomic_DNA"/>
</dbReference>
<gene>
    <name evidence="2" type="ORF">I79_013024</name>
</gene>
<dbReference type="Proteomes" id="UP000001075">
    <property type="component" value="Unassembled WGS sequence"/>
</dbReference>
<evidence type="ECO:0000313" key="2">
    <source>
        <dbReference type="EMBL" id="EGW02252.1"/>
    </source>
</evidence>
<protein>
    <submittedName>
        <fullName evidence="2">Uncharacterized protein</fullName>
    </submittedName>
</protein>